<evidence type="ECO:0000256" key="5">
    <source>
        <dbReference type="ARBA" id="ARBA00022964"/>
    </source>
</evidence>
<dbReference type="RefSeq" id="WP_114846750.1">
    <property type="nucleotide sequence ID" value="NZ_JBHSPE010000025.1"/>
</dbReference>
<proteinExistence type="predicted"/>
<keyword evidence="6" id="KW-0560">Oxidoreductase</keyword>
<keyword evidence="4" id="KW-0460">Magnesium</keyword>
<keyword evidence="11" id="KW-1185">Reference proteome</keyword>
<dbReference type="GO" id="GO:0046872">
    <property type="term" value="F:metal ion binding"/>
    <property type="evidence" value="ECO:0007669"/>
    <property type="project" value="UniProtKB-KW"/>
</dbReference>
<organism evidence="10 11">
    <name type="scientific">Dyella tabacisoli</name>
    <dbReference type="NCBI Taxonomy" id="2282381"/>
    <lineage>
        <taxon>Bacteria</taxon>
        <taxon>Pseudomonadati</taxon>
        <taxon>Pseudomonadota</taxon>
        <taxon>Gammaproteobacteria</taxon>
        <taxon>Lysobacterales</taxon>
        <taxon>Rhodanobacteraceae</taxon>
        <taxon>Dyella</taxon>
    </lineage>
</organism>
<comment type="cofactor">
    <cofactor evidence="1">
        <name>Fe(2+)</name>
        <dbReference type="ChEBI" id="CHEBI:29033"/>
    </cofactor>
</comment>
<dbReference type="GO" id="GO:0032451">
    <property type="term" value="F:demethylase activity"/>
    <property type="evidence" value="ECO:0007669"/>
    <property type="project" value="UniProtKB-ARBA"/>
</dbReference>
<evidence type="ECO:0000256" key="3">
    <source>
        <dbReference type="ARBA" id="ARBA00022763"/>
    </source>
</evidence>
<dbReference type="FunFam" id="2.60.120.590:FF:000004">
    <property type="entry name" value="DNA oxidative demethylase ALKBH2"/>
    <property type="match status" value="1"/>
</dbReference>
<dbReference type="EMBL" id="QQAH01000016">
    <property type="protein sequence ID" value="RDD80626.1"/>
    <property type="molecule type" value="Genomic_DNA"/>
</dbReference>
<dbReference type="PANTHER" id="PTHR31212">
    <property type="entry name" value="ALPHA-KETOGLUTARATE-DEPENDENT DIOXYGENASE ALKB HOMOLOG 3"/>
    <property type="match status" value="1"/>
</dbReference>
<evidence type="ECO:0000256" key="8">
    <source>
        <dbReference type="ARBA" id="ARBA00023204"/>
    </source>
</evidence>
<dbReference type="InterPro" id="IPR037151">
    <property type="entry name" value="AlkB-like_sf"/>
</dbReference>
<evidence type="ECO:0000256" key="2">
    <source>
        <dbReference type="ARBA" id="ARBA00022723"/>
    </source>
</evidence>
<evidence type="ECO:0000256" key="7">
    <source>
        <dbReference type="ARBA" id="ARBA00023004"/>
    </source>
</evidence>
<comment type="caution">
    <text evidence="10">The sequence shown here is derived from an EMBL/GenBank/DDBJ whole genome shotgun (WGS) entry which is preliminary data.</text>
</comment>
<evidence type="ECO:0000259" key="9">
    <source>
        <dbReference type="PROSITE" id="PS51471"/>
    </source>
</evidence>
<dbReference type="InterPro" id="IPR032854">
    <property type="entry name" value="ALKBH3"/>
</dbReference>
<evidence type="ECO:0000256" key="4">
    <source>
        <dbReference type="ARBA" id="ARBA00022842"/>
    </source>
</evidence>
<keyword evidence="8" id="KW-0234">DNA repair</keyword>
<keyword evidence="3" id="KW-0227">DNA damage</keyword>
<dbReference type="Pfam" id="PF13532">
    <property type="entry name" value="2OG-FeII_Oxy_2"/>
    <property type="match status" value="1"/>
</dbReference>
<dbReference type="GO" id="GO:0016705">
    <property type="term" value="F:oxidoreductase activity, acting on paired donors, with incorporation or reduction of molecular oxygen"/>
    <property type="evidence" value="ECO:0007669"/>
    <property type="project" value="UniProtKB-ARBA"/>
</dbReference>
<keyword evidence="2" id="KW-0479">Metal-binding</keyword>
<dbReference type="SUPFAM" id="SSF51197">
    <property type="entry name" value="Clavaminate synthase-like"/>
    <property type="match status" value="1"/>
</dbReference>
<keyword evidence="7" id="KW-0408">Iron</keyword>
<dbReference type="PANTHER" id="PTHR31212:SF4">
    <property type="entry name" value="ALPHA-KETOGLUTARATE-DEPENDENT DIOXYGENASE ALKB HOMOLOG 3"/>
    <property type="match status" value="1"/>
</dbReference>
<dbReference type="GO" id="GO:0140097">
    <property type="term" value="F:catalytic activity, acting on DNA"/>
    <property type="evidence" value="ECO:0007669"/>
    <property type="project" value="UniProtKB-ARBA"/>
</dbReference>
<feature type="domain" description="Fe2OG dioxygenase" evidence="9">
    <location>
        <begin position="99"/>
        <end position="200"/>
    </location>
</feature>
<dbReference type="AlphaFoldDB" id="A0A369UJB2"/>
<protein>
    <submittedName>
        <fullName evidence="10">Alpha-ketoglutarate-dependent dioxygenase AlkB</fullName>
    </submittedName>
</protein>
<keyword evidence="5 10" id="KW-0223">Dioxygenase</keyword>
<name>A0A369UJB2_9GAMM</name>
<gene>
    <name evidence="10" type="ORF">DVJ77_16990</name>
</gene>
<accession>A0A369UJB2</accession>
<sequence length="207" mass="22946">MQGQVLQVIALPGAELQLAAHWLDGAEADALLAELQGSIPWEIHRIRMFGREVDSPRLSCWIGDPGTGYTYSRTRFEPNPWPPLMASLRARVETACAARFNSVLANLYRDGRDSMGWHSDNEPELGARPVIASLSLGAVRTFRLRPRAAVAGRREVRALELPHGSLLCMGGDTQRLYQHDLPKVHAAIGARINLTFRYVHSTEQALS</sequence>
<dbReference type="PROSITE" id="PS51471">
    <property type="entry name" value="FE2OG_OXY"/>
    <property type="match status" value="1"/>
</dbReference>
<dbReference type="GO" id="GO:0051213">
    <property type="term" value="F:dioxygenase activity"/>
    <property type="evidence" value="ECO:0007669"/>
    <property type="project" value="UniProtKB-KW"/>
</dbReference>
<dbReference type="InterPro" id="IPR005123">
    <property type="entry name" value="Oxoglu/Fe-dep_dioxygenase_dom"/>
</dbReference>
<reference evidence="10 11" key="1">
    <citation type="submission" date="2018-07" db="EMBL/GenBank/DDBJ databases">
        <title>Dyella tabacisoli L4-6T, whole genome shotgun sequence.</title>
        <authorList>
            <person name="Zhou X.-K."/>
            <person name="Li W.-J."/>
            <person name="Duan Y.-Q."/>
        </authorList>
    </citation>
    <scope>NUCLEOTIDE SEQUENCE [LARGE SCALE GENOMIC DNA]</scope>
    <source>
        <strain evidence="10 11">L4-6</strain>
    </source>
</reference>
<evidence type="ECO:0000256" key="6">
    <source>
        <dbReference type="ARBA" id="ARBA00023002"/>
    </source>
</evidence>
<dbReference type="GO" id="GO:0006307">
    <property type="term" value="P:DNA alkylation repair"/>
    <property type="evidence" value="ECO:0007669"/>
    <property type="project" value="InterPro"/>
</dbReference>
<evidence type="ECO:0000256" key="1">
    <source>
        <dbReference type="ARBA" id="ARBA00001954"/>
    </source>
</evidence>
<dbReference type="Gene3D" id="2.60.120.590">
    <property type="entry name" value="Alpha-ketoglutarate-dependent dioxygenase AlkB-like"/>
    <property type="match status" value="1"/>
</dbReference>
<dbReference type="InterPro" id="IPR027450">
    <property type="entry name" value="AlkB-like"/>
</dbReference>
<dbReference type="OrthoDB" id="190276at2"/>
<dbReference type="Proteomes" id="UP000253782">
    <property type="component" value="Unassembled WGS sequence"/>
</dbReference>
<evidence type="ECO:0000313" key="11">
    <source>
        <dbReference type="Proteomes" id="UP000253782"/>
    </source>
</evidence>
<dbReference type="GO" id="GO:0016787">
    <property type="term" value="F:hydrolase activity"/>
    <property type="evidence" value="ECO:0007669"/>
    <property type="project" value="UniProtKB-ARBA"/>
</dbReference>
<evidence type="ECO:0000313" key="10">
    <source>
        <dbReference type="EMBL" id="RDD80626.1"/>
    </source>
</evidence>